<dbReference type="KEGG" id="tcr:508015.40"/>
<keyword evidence="4" id="KW-1185">Reference proteome</keyword>
<feature type="transmembrane region" description="Helical" evidence="2">
    <location>
        <begin position="101"/>
        <end position="128"/>
    </location>
</feature>
<dbReference type="AlphaFoldDB" id="Q4CWG2"/>
<feature type="region of interest" description="Disordered" evidence="1">
    <location>
        <begin position="258"/>
        <end position="300"/>
    </location>
</feature>
<organism evidence="3 4">
    <name type="scientific">Trypanosoma cruzi (strain CL Brener)</name>
    <dbReference type="NCBI Taxonomy" id="353153"/>
    <lineage>
        <taxon>Eukaryota</taxon>
        <taxon>Discoba</taxon>
        <taxon>Euglenozoa</taxon>
        <taxon>Kinetoplastea</taxon>
        <taxon>Metakinetoplastina</taxon>
        <taxon>Trypanosomatida</taxon>
        <taxon>Trypanosomatidae</taxon>
        <taxon>Trypanosoma</taxon>
        <taxon>Schizotrypanum</taxon>
    </lineage>
</organism>
<evidence type="ECO:0008006" key="5">
    <source>
        <dbReference type="Google" id="ProtNLM"/>
    </source>
</evidence>
<dbReference type="SMR" id="Q4CWG2"/>
<feature type="transmembrane region" description="Helical" evidence="2">
    <location>
        <begin position="53"/>
        <end position="70"/>
    </location>
</feature>
<keyword evidence="2" id="KW-1133">Transmembrane helix</keyword>
<dbReference type="EMBL" id="AAHK01001635">
    <property type="protein sequence ID" value="EAN84616.1"/>
    <property type="molecule type" value="Genomic_DNA"/>
</dbReference>
<dbReference type="Proteomes" id="UP000002296">
    <property type="component" value="Unassembled WGS sequence"/>
</dbReference>
<evidence type="ECO:0000256" key="1">
    <source>
        <dbReference type="SAM" id="MobiDB-lite"/>
    </source>
</evidence>
<reference evidence="3 4" key="1">
    <citation type="journal article" date="2005" name="Science">
        <title>The genome sequence of Trypanosoma cruzi, etiologic agent of Chagas disease.</title>
        <authorList>
            <person name="El-Sayed N.M."/>
            <person name="Myler P.J."/>
            <person name="Bartholomeu D.C."/>
            <person name="Nilsson D."/>
            <person name="Aggarwal G."/>
            <person name="Tran A.N."/>
            <person name="Ghedin E."/>
            <person name="Worthey E.A."/>
            <person name="Delcher A.L."/>
            <person name="Blandin G."/>
            <person name="Westenberger S.J."/>
            <person name="Caler E."/>
            <person name="Cerqueira G.C."/>
            <person name="Branche C."/>
            <person name="Haas B."/>
            <person name="Anupama A."/>
            <person name="Arner E."/>
            <person name="Aslund L."/>
            <person name="Attipoe P."/>
            <person name="Bontempi E."/>
            <person name="Bringaud F."/>
            <person name="Burton P."/>
            <person name="Cadag E."/>
            <person name="Campbell D.A."/>
            <person name="Carrington M."/>
            <person name="Crabtree J."/>
            <person name="Darban H."/>
            <person name="da Silveira J.F."/>
            <person name="de Jong P."/>
            <person name="Edwards K."/>
            <person name="Englund P.T."/>
            <person name="Fazelina G."/>
            <person name="Feldblyum T."/>
            <person name="Ferella M."/>
            <person name="Frasch A.C."/>
            <person name="Gull K."/>
            <person name="Horn D."/>
            <person name="Hou L."/>
            <person name="Huang Y."/>
            <person name="Kindlund E."/>
            <person name="Klingbeil M."/>
            <person name="Kluge S."/>
            <person name="Koo H."/>
            <person name="Lacerda D."/>
            <person name="Levin M.J."/>
            <person name="Lorenzi H."/>
            <person name="Louie T."/>
            <person name="Machado C.R."/>
            <person name="McCulloch R."/>
            <person name="McKenna A."/>
            <person name="Mizuno Y."/>
            <person name="Mottram J.C."/>
            <person name="Nelson S."/>
            <person name="Ochaya S."/>
            <person name="Osoegawa K."/>
            <person name="Pai G."/>
            <person name="Parsons M."/>
            <person name="Pentony M."/>
            <person name="Pettersson U."/>
            <person name="Pop M."/>
            <person name="Ramirez J.L."/>
            <person name="Rinta J."/>
            <person name="Robertson L."/>
            <person name="Salzberg S.L."/>
            <person name="Sanchez D.O."/>
            <person name="Seyler A."/>
            <person name="Sharma R."/>
            <person name="Shetty J."/>
            <person name="Simpson A.J."/>
            <person name="Sisk E."/>
            <person name="Tammi M.T."/>
            <person name="Tarleton R."/>
            <person name="Teixeira S."/>
            <person name="Van Aken S."/>
            <person name="Vogt C."/>
            <person name="Ward P.N."/>
            <person name="Wickstead B."/>
            <person name="Wortman J."/>
            <person name="White O."/>
            <person name="Fraser C.M."/>
            <person name="Stuart K.D."/>
            <person name="Andersson B."/>
        </authorList>
    </citation>
    <scope>NUCLEOTIDE SEQUENCE [LARGE SCALE GENOMIC DNA]</scope>
    <source>
        <strain evidence="3 4">CL Brener</strain>
    </source>
</reference>
<evidence type="ECO:0000313" key="4">
    <source>
        <dbReference type="Proteomes" id="UP000002296"/>
    </source>
</evidence>
<gene>
    <name evidence="3" type="ORF">Tc00.1047053508015.40</name>
</gene>
<feature type="transmembrane region" description="Helical" evidence="2">
    <location>
        <begin position="77"/>
        <end position="95"/>
    </location>
</feature>
<dbReference type="PaxDb" id="353153-Q4CWG2"/>
<proteinExistence type="predicted"/>
<feature type="transmembrane region" description="Helical" evidence="2">
    <location>
        <begin position="185"/>
        <end position="209"/>
    </location>
</feature>
<evidence type="ECO:0000313" key="3">
    <source>
        <dbReference type="EMBL" id="EAN84616.1"/>
    </source>
</evidence>
<feature type="compositionally biased region" description="Polar residues" evidence="1">
    <location>
        <begin position="258"/>
        <end position="275"/>
    </location>
</feature>
<accession>Q4CWG2</accession>
<feature type="transmembrane region" description="Helical" evidence="2">
    <location>
        <begin position="20"/>
        <end position="41"/>
    </location>
</feature>
<keyword evidence="2" id="KW-0812">Transmembrane</keyword>
<name>Q4CWG2_TRYCC</name>
<comment type="caution">
    <text evidence="3">The sequence shown here is derived from an EMBL/GenBank/DDBJ whole genome shotgun (WGS) entry which is preliminary data.</text>
</comment>
<feature type="transmembrane region" description="Helical" evidence="2">
    <location>
        <begin position="153"/>
        <end position="179"/>
    </location>
</feature>
<protein>
    <recommendedName>
        <fullName evidence="5">Transmembrane protein</fullName>
    </recommendedName>
</protein>
<dbReference type="RefSeq" id="XP_806467.1">
    <property type="nucleotide sequence ID" value="XM_801374.1"/>
</dbReference>
<sequence>MPADVVKKKKKGQKDDTPKYVFYLFIYFFFFVCVCDCAGQGGGEGACLSGFDPLLFISPLFLFYFAFVWVPNEVLSFVFSPFSPFLSVCLCVWNVKEGRELLGFVCFFIFYFCVFVCLFVCVTCGCWCRRNSAERVVVVTSPCMLCPTSHPSFFFFFFSFLYVCLLIYFFFSVVCAAMGEGGEIFFSFFILLLIFVAFGAVLLLLIYGVRCCRRKIQRRELERRQNAHDERERQRAVQLLEMLSILREPMTFPASVQGRTASLASSTRSPASVSRTMRRGTRMGNSASMHSEGGWLNERKDSNDLVQNVPSEVETAAAETASTQVLRSSTVSFHR</sequence>
<evidence type="ECO:0000256" key="2">
    <source>
        <dbReference type="SAM" id="Phobius"/>
    </source>
</evidence>
<dbReference type="InParanoid" id="Q4CWG2"/>
<keyword evidence="2" id="KW-0472">Membrane</keyword>
<dbReference type="GeneID" id="3536489"/>